<dbReference type="InterPro" id="IPR018638">
    <property type="entry name" value="DUF2061_membrane"/>
</dbReference>
<protein>
    <submittedName>
        <fullName evidence="3">DUF2061 domain-containing protein</fullName>
    </submittedName>
</protein>
<accession>A0A399J9C1</accession>
<feature type="domain" description="DUF2061" evidence="2">
    <location>
        <begin position="8"/>
        <end position="59"/>
    </location>
</feature>
<keyword evidence="1" id="KW-0472">Membrane</keyword>
<dbReference type="RefSeq" id="WP_119398685.1">
    <property type="nucleotide sequence ID" value="NZ_QWJJ01000006.1"/>
</dbReference>
<proteinExistence type="predicted"/>
<dbReference type="EMBL" id="QWJJ01000006">
    <property type="protein sequence ID" value="RII39246.1"/>
    <property type="molecule type" value="Genomic_DNA"/>
</dbReference>
<evidence type="ECO:0000313" key="4">
    <source>
        <dbReference type="Proteomes" id="UP000265848"/>
    </source>
</evidence>
<name>A0A399J9C1_9RHOB</name>
<sequence length="68" mass="7516">METAARSLVKAILWTCLGTVMMALVGYLFTGSLRLGGGMALVNSGLGLVSYILYERLWDRIRWGRLHG</sequence>
<dbReference type="Proteomes" id="UP000265848">
    <property type="component" value="Unassembled WGS sequence"/>
</dbReference>
<organism evidence="3 4">
    <name type="scientific">Pseudooceanicola sediminis</name>
    <dbReference type="NCBI Taxonomy" id="2211117"/>
    <lineage>
        <taxon>Bacteria</taxon>
        <taxon>Pseudomonadati</taxon>
        <taxon>Pseudomonadota</taxon>
        <taxon>Alphaproteobacteria</taxon>
        <taxon>Rhodobacterales</taxon>
        <taxon>Paracoccaceae</taxon>
        <taxon>Pseudooceanicola</taxon>
    </lineage>
</organism>
<evidence type="ECO:0000313" key="3">
    <source>
        <dbReference type="EMBL" id="RII39246.1"/>
    </source>
</evidence>
<evidence type="ECO:0000259" key="2">
    <source>
        <dbReference type="Pfam" id="PF09834"/>
    </source>
</evidence>
<dbReference type="OrthoDB" id="197461at2"/>
<keyword evidence="1" id="KW-0812">Transmembrane</keyword>
<comment type="caution">
    <text evidence="3">The sequence shown here is derived from an EMBL/GenBank/DDBJ whole genome shotgun (WGS) entry which is preliminary data.</text>
</comment>
<keyword evidence="4" id="KW-1185">Reference proteome</keyword>
<keyword evidence="1" id="KW-1133">Transmembrane helix</keyword>
<reference evidence="3 4" key="1">
    <citation type="submission" date="2018-08" db="EMBL/GenBank/DDBJ databases">
        <title>Pseudooceanicola sediminis CY03 in the family Rhodobacteracea.</title>
        <authorList>
            <person name="Zhang Y.-J."/>
        </authorList>
    </citation>
    <scope>NUCLEOTIDE SEQUENCE [LARGE SCALE GENOMIC DNA]</scope>
    <source>
        <strain evidence="3 4">CY03</strain>
    </source>
</reference>
<dbReference type="AlphaFoldDB" id="A0A399J9C1"/>
<feature type="transmembrane region" description="Helical" evidence="1">
    <location>
        <begin position="35"/>
        <end position="54"/>
    </location>
</feature>
<dbReference type="Pfam" id="PF09834">
    <property type="entry name" value="DUF2061"/>
    <property type="match status" value="1"/>
</dbReference>
<feature type="transmembrane region" description="Helical" evidence="1">
    <location>
        <begin position="12"/>
        <end position="29"/>
    </location>
</feature>
<gene>
    <name evidence="3" type="ORF">DL237_08860</name>
</gene>
<evidence type="ECO:0000256" key="1">
    <source>
        <dbReference type="SAM" id="Phobius"/>
    </source>
</evidence>